<protein>
    <submittedName>
        <fullName evidence="2">Uncharacterized protein</fullName>
    </submittedName>
</protein>
<feature type="region of interest" description="Disordered" evidence="1">
    <location>
        <begin position="62"/>
        <end position="105"/>
    </location>
</feature>
<sequence length="164" mass="17786">MADRLEVILPVMKMAMATMAKIGVEADLCIQKDDPLVEHHQMEGHQEGMEVEVEALVVVVAPDDGVGGVPPDGGPPGGGPLGGDLPGGDPSDDEQDDDEEDNLMNVRCHEWQHTDTPAHDYEDEIVQKAFRTIEAAWCMASAYSPETRSFKPAISNKYDGQTDI</sequence>
<organism evidence="2 3">
    <name type="scientific">Neolentinus lepideus HHB14362 ss-1</name>
    <dbReference type="NCBI Taxonomy" id="1314782"/>
    <lineage>
        <taxon>Eukaryota</taxon>
        <taxon>Fungi</taxon>
        <taxon>Dikarya</taxon>
        <taxon>Basidiomycota</taxon>
        <taxon>Agaricomycotina</taxon>
        <taxon>Agaricomycetes</taxon>
        <taxon>Gloeophyllales</taxon>
        <taxon>Gloeophyllaceae</taxon>
        <taxon>Neolentinus</taxon>
    </lineage>
</organism>
<dbReference type="AlphaFoldDB" id="A0A165TVH3"/>
<reference evidence="2 3" key="1">
    <citation type="journal article" date="2016" name="Mol. Biol. Evol.">
        <title>Comparative Genomics of Early-Diverging Mushroom-Forming Fungi Provides Insights into the Origins of Lignocellulose Decay Capabilities.</title>
        <authorList>
            <person name="Nagy L.G."/>
            <person name="Riley R."/>
            <person name="Tritt A."/>
            <person name="Adam C."/>
            <person name="Daum C."/>
            <person name="Floudas D."/>
            <person name="Sun H."/>
            <person name="Yadav J.S."/>
            <person name="Pangilinan J."/>
            <person name="Larsson K.H."/>
            <person name="Matsuura K."/>
            <person name="Barry K."/>
            <person name="Labutti K."/>
            <person name="Kuo R."/>
            <person name="Ohm R.A."/>
            <person name="Bhattacharya S.S."/>
            <person name="Shirouzu T."/>
            <person name="Yoshinaga Y."/>
            <person name="Martin F.M."/>
            <person name="Grigoriev I.V."/>
            <person name="Hibbett D.S."/>
        </authorList>
    </citation>
    <scope>NUCLEOTIDE SEQUENCE [LARGE SCALE GENOMIC DNA]</scope>
    <source>
        <strain evidence="2 3">HHB14362 ss-1</strain>
    </source>
</reference>
<dbReference type="Proteomes" id="UP000076761">
    <property type="component" value="Unassembled WGS sequence"/>
</dbReference>
<dbReference type="EMBL" id="KV425563">
    <property type="protein sequence ID" value="KZT27236.1"/>
    <property type="molecule type" value="Genomic_DNA"/>
</dbReference>
<dbReference type="STRING" id="1314782.A0A165TVH3"/>
<feature type="compositionally biased region" description="Acidic residues" evidence="1">
    <location>
        <begin position="90"/>
        <end position="102"/>
    </location>
</feature>
<evidence type="ECO:0000313" key="2">
    <source>
        <dbReference type="EMBL" id="KZT27236.1"/>
    </source>
</evidence>
<gene>
    <name evidence="2" type="ORF">NEOLEDRAFT_1177009</name>
</gene>
<dbReference type="InParanoid" id="A0A165TVH3"/>
<evidence type="ECO:0000256" key="1">
    <source>
        <dbReference type="SAM" id="MobiDB-lite"/>
    </source>
</evidence>
<proteinExistence type="predicted"/>
<evidence type="ECO:0000313" key="3">
    <source>
        <dbReference type="Proteomes" id="UP000076761"/>
    </source>
</evidence>
<accession>A0A165TVH3</accession>
<name>A0A165TVH3_9AGAM</name>
<keyword evidence="3" id="KW-1185">Reference proteome</keyword>